<feature type="region of interest" description="Disordered" evidence="1">
    <location>
        <begin position="1"/>
        <end position="93"/>
    </location>
</feature>
<feature type="non-terminal residue" evidence="2">
    <location>
        <position position="1"/>
    </location>
</feature>
<reference evidence="2" key="1">
    <citation type="submission" date="2015-09" db="EMBL/GenBank/DDBJ databases">
        <title>De novo assembly of Pectinophora gossypiella (Pink Bollworm) gut transcriptome.</title>
        <authorList>
            <person name="Tassone E.E."/>
        </authorList>
    </citation>
    <scope>NUCLEOTIDE SEQUENCE</scope>
</reference>
<sequence>EVHQEIPLERKKDEFFVVKAETQEQTPENISADENKPEERNKAENMNTKENIGFEEDIKPEENPVLKIEKKKRAQLPDDPNEKTDPSENLQTHMDKFTIETYISETSVRDDVHLLTFRGDMQQFVRRY</sequence>
<proteinExistence type="predicted"/>
<accession>A0A1E1WEZ0</accession>
<evidence type="ECO:0000256" key="1">
    <source>
        <dbReference type="SAM" id="MobiDB-lite"/>
    </source>
</evidence>
<feature type="compositionally biased region" description="Basic and acidic residues" evidence="1">
    <location>
        <begin position="1"/>
        <end position="16"/>
    </location>
</feature>
<feature type="compositionally biased region" description="Basic and acidic residues" evidence="1">
    <location>
        <begin position="56"/>
        <end position="68"/>
    </location>
</feature>
<dbReference type="AlphaFoldDB" id="A0A1E1WEZ0"/>
<dbReference type="EMBL" id="GDQN01005539">
    <property type="protein sequence ID" value="JAT85515.1"/>
    <property type="molecule type" value="Transcribed_RNA"/>
</dbReference>
<name>A0A1E1WEZ0_PECGO</name>
<organism evidence="2">
    <name type="scientific">Pectinophora gossypiella</name>
    <name type="common">Cotton pink bollworm</name>
    <name type="synonym">Depressaria gossypiella</name>
    <dbReference type="NCBI Taxonomy" id="13191"/>
    <lineage>
        <taxon>Eukaryota</taxon>
        <taxon>Metazoa</taxon>
        <taxon>Ecdysozoa</taxon>
        <taxon>Arthropoda</taxon>
        <taxon>Hexapoda</taxon>
        <taxon>Insecta</taxon>
        <taxon>Pterygota</taxon>
        <taxon>Neoptera</taxon>
        <taxon>Endopterygota</taxon>
        <taxon>Lepidoptera</taxon>
        <taxon>Glossata</taxon>
        <taxon>Ditrysia</taxon>
        <taxon>Gelechioidea</taxon>
        <taxon>Gelechiidae</taxon>
        <taxon>Apatetrinae</taxon>
        <taxon>Pectinophora</taxon>
    </lineage>
</organism>
<gene>
    <name evidence="2" type="ORF">g.18137</name>
</gene>
<protein>
    <submittedName>
        <fullName evidence="2">Uncharacterized protein</fullName>
    </submittedName>
</protein>
<feature type="compositionally biased region" description="Basic and acidic residues" evidence="1">
    <location>
        <begin position="33"/>
        <end position="43"/>
    </location>
</feature>
<evidence type="ECO:0000313" key="2">
    <source>
        <dbReference type="EMBL" id="JAT85515.1"/>
    </source>
</evidence>